<dbReference type="Pfam" id="PF06812">
    <property type="entry name" value="ImpA_N"/>
    <property type="match status" value="1"/>
</dbReference>
<dbReference type="STRING" id="1941349.STSP1_01328"/>
<sequence>MDLVGLDSLLKLDFGEIGPGEDISESIDYMKLESLFERSEETMFEESDKSEPDWGWVNSQCYELLTKSRNIWVAVFLSYSLGKTDGIEGLTAGLKYVKNCLSELWPDLYPRLDEEDNNDPYERVNALSIISPEPGLSFGVIDFSKLVSSFKISQSKQIGSYSYQDYKDSINSSNDDAEESAGGQKTSLIEASFKDTSDEILSEKVDHFREVKNCLSEIAQIFSEKTSGEHSVDFSRLISLTDEIASFTLQFCSSREEIEENVSQDSHDFPNSINNTVSPGFSGKISSHKEALDMLREISRYFRENEPSSPVPLILQRAEELVSKDFNEIMQDICPDAIRQMDWLIRDGQA</sequence>
<dbReference type="InterPro" id="IPR010657">
    <property type="entry name" value="ImpA_N"/>
</dbReference>
<dbReference type="Proteomes" id="UP000193334">
    <property type="component" value="Chromosome"/>
</dbReference>
<keyword evidence="3" id="KW-1185">Reference proteome</keyword>
<dbReference type="RefSeq" id="WP_085755610.1">
    <property type="nucleotide sequence ID" value="NZ_CP021023.1"/>
</dbReference>
<accession>A0A1W6LMD2</accession>
<dbReference type="NCBIfam" id="TIGR03363">
    <property type="entry name" value="VI_chp_8"/>
    <property type="match status" value="1"/>
</dbReference>
<feature type="domain" description="ImpA N-terminal" evidence="1">
    <location>
        <begin position="20"/>
        <end position="129"/>
    </location>
</feature>
<protein>
    <submittedName>
        <fullName evidence="2">Type VI secretion-associated protein, ImpA family</fullName>
    </submittedName>
</protein>
<dbReference type="AlphaFoldDB" id="A0A1W6LMD2"/>
<dbReference type="PANTHER" id="PTHR37951">
    <property type="entry name" value="CYTOPLASMIC PROTEIN-RELATED"/>
    <property type="match status" value="1"/>
</dbReference>
<reference evidence="3" key="1">
    <citation type="submission" date="2017-04" db="EMBL/GenBank/DDBJ databases">
        <title>Comparative genomics and description of representatives of a novel lineage of planctomycetes thriving in anoxic sediments.</title>
        <authorList>
            <person name="Spring S."/>
            <person name="Bunk B."/>
            <person name="Sproer C."/>
        </authorList>
    </citation>
    <scope>NUCLEOTIDE SEQUENCE [LARGE SCALE GENOMIC DNA]</scope>
    <source>
        <strain evidence="3">ST-PulAB-D4</strain>
    </source>
</reference>
<evidence type="ECO:0000313" key="2">
    <source>
        <dbReference type="EMBL" id="ARN56935.1"/>
    </source>
</evidence>
<gene>
    <name evidence="2" type="ORF">STSP1_01328</name>
</gene>
<evidence type="ECO:0000313" key="3">
    <source>
        <dbReference type="Proteomes" id="UP000193334"/>
    </source>
</evidence>
<dbReference type="InterPro" id="IPR017740">
    <property type="entry name" value="TssA-like"/>
</dbReference>
<dbReference type="PANTHER" id="PTHR37951:SF1">
    <property type="entry name" value="TYPE VI SECRETION SYSTEM COMPONENT TSSA1"/>
    <property type="match status" value="1"/>
</dbReference>
<dbReference type="KEGG" id="pbp:STSP1_01328"/>
<dbReference type="EMBL" id="CP021023">
    <property type="protein sequence ID" value="ARN56935.1"/>
    <property type="molecule type" value="Genomic_DNA"/>
</dbReference>
<evidence type="ECO:0000259" key="1">
    <source>
        <dbReference type="Pfam" id="PF06812"/>
    </source>
</evidence>
<organism evidence="2 3">
    <name type="scientific">Sedimentisphaera salicampi</name>
    <dbReference type="NCBI Taxonomy" id="1941349"/>
    <lineage>
        <taxon>Bacteria</taxon>
        <taxon>Pseudomonadati</taxon>
        <taxon>Planctomycetota</taxon>
        <taxon>Phycisphaerae</taxon>
        <taxon>Sedimentisphaerales</taxon>
        <taxon>Sedimentisphaeraceae</taxon>
        <taxon>Sedimentisphaera</taxon>
    </lineage>
</organism>
<proteinExistence type="predicted"/>
<name>A0A1W6LMD2_9BACT</name>